<dbReference type="EMBL" id="JAANQT010001609">
    <property type="protein sequence ID" value="KAG1304533.1"/>
    <property type="molecule type" value="Genomic_DNA"/>
</dbReference>
<dbReference type="PROSITE" id="PS50850">
    <property type="entry name" value="MFS"/>
    <property type="match status" value="1"/>
</dbReference>
<feature type="transmembrane region" description="Helical" evidence="4">
    <location>
        <begin position="418"/>
        <end position="440"/>
    </location>
</feature>
<dbReference type="PANTHER" id="PTHR11360:SF284">
    <property type="entry name" value="EG:103B4.3 PROTEIN-RELATED"/>
    <property type="match status" value="1"/>
</dbReference>
<comment type="caution">
    <text evidence="6">The sequence shown here is derived from an EMBL/GenBank/DDBJ whole genome shotgun (WGS) entry which is preliminary data.</text>
</comment>
<protein>
    <recommendedName>
        <fullName evidence="5">Major facilitator superfamily (MFS) profile domain-containing protein</fullName>
    </recommendedName>
</protein>
<dbReference type="OrthoDB" id="2213137at2759"/>
<gene>
    <name evidence="6" type="ORF">G6F64_009127</name>
</gene>
<name>A0A9P6X3K7_RHIOR</name>
<dbReference type="InterPro" id="IPR011701">
    <property type="entry name" value="MFS"/>
</dbReference>
<dbReference type="InterPro" id="IPR050327">
    <property type="entry name" value="Proton-linked_MCT"/>
</dbReference>
<dbReference type="GO" id="GO:0016020">
    <property type="term" value="C:membrane"/>
    <property type="evidence" value="ECO:0007669"/>
    <property type="project" value="UniProtKB-SubCell"/>
</dbReference>
<feature type="transmembrane region" description="Helical" evidence="4">
    <location>
        <begin position="290"/>
        <end position="314"/>
    </location>
</feature>
<sequence length="480" mass="52065">MEKDKDCNSLASETTDEKTVQSHNKEKELLASKSAPLTTLESLEIASRTMSRQRTHHSIDEEKDEKEIEVFRQQPYHTEGLRNPGWLAVISCFLGTFVVYGIMYSWGNYQKLYVEDIFAGRTDLFKIAFVGTSSSALSLAFGLFITPVIQKLGFRGTMMIGTILCPVSLILASFATNLWEIYMTQGILAGIGGAFVFTPAITLPSQWFTSRRGLATGLAISGSGVGGVCFAPLAQYLIDSLGYRDSLRVLGAISFTLLCISTALATSRYRPPLSNNGQGKWYHIVDLNLINLRFILLFIYAFFAGFGYLAPFFLAPQYAQHVGMSTSAGAAMISVMSATNAFARISLGYLADKFGKLNALLSCTFVGAILTMVLWQFSSSPGSFITFSILFGLTAGGFVSLLPVITGDIVGVENIQRGIGMVYLATVAGDLLGTPIVGLLRDTFDWTAAIQFAGSANMAAALFLLALRMDIAYGHVFAKI</sequence>
<evidence type="ECO:0000256" key="4">
    <source>
        <dbReference type="SAM" id="Phobius"/>
    </source>
</evidence>
<dbReference type="AlphaFoldDB" id="A0A9P6X3K7"/>
<feature type="domain" description="Major facilitator superfamily (MFS) profile" evidence="5">
    <location>
        <begin position="293"/>
        <end position="480"/>
    </location>
</feature>
<feature type="transmembrane region" description="Helical" evidence="4">
    <location>
        <begin position="250"/>
        <end position="269"/>
    </location>
</feature>
<dbReference type="GO" id="GO:0022857">
    <property type="term" value="F:transmembrane transporter activity"/>
    <property type="evidence" value="ECO:0007669"/>
    <property type="project" value="InterPro"/>
</dbReference>
<feature type="transmembrane region" description="Helical" evidence="4">
    <location>
        <begin position="326"/>
        <end position="347"/>
    </location>
</feature>
<dbReference type="Gene3D" id="1.20.1250.20">
    <property type="entry name" value="MFS general substrate transporter like domains"/>
    <property type="match status" value="2"/>
</dbReference>
<comment type="similarity">
    <text evidence="2">Belongs to the major facilitator superfamily. Monocarboxylate porter (TC 2.A.1.13) family.</text>
</comment>
<dbReference type="InterPro" id="IPR020846">
    <property type="entry name" value="MFS_dom"/>
</dbReference>
<keyword evidence="4" id="KW-0812">Transmembrane</keyword>
<feature type="transmembrane region" description="Helical" evidence="4">
    <location>
        <begin position="127"/>
        <end position="149"/>
    </location>
</feature>
<evidence type="ECO:0000259" key="5">
    <source>
        <dbReference type="PROSITE" id="PS50850"/>
    </source>
</evidence>
<accession>A0A9P6X3K7</accession>
<feature type="transmembrane region" description="Helical" evidence="4">
    <location>
        <begin position="86"/>
        <end position="107"/>
    </location>
</feature>
<dbReference type="PANTHER" id="PTHR11360">
    <property type="entry name" value="MONOCARBOXYLATE TRANSPORTER"/>
    <property type="match status" value="1"/>
</dbReference>
<dbReference type="SUPFAM" id="SSF103473">
    <property type="entry name" value="MFS general substrate transporter"/>
    <property type="match status" value="1"/>
</dbReference>
<feature type="transmembrane region" description="Helical" evidence="4">
    <location>
        <begin position="359"/>
        <end position="378"/>
    </location>
</feature>
<evidence type="ECO:0000256" key="3">
    <source>
        <dbReference type="SAM" id="MobiDB-lite"/>
    </source>
</evidence>
<dbReference type="Pfam" id="PF07690">
    <property type="entry name" value="MFS_1"/>
    <property type="match status" value="1"/>
</dbReference>
<feature type="compositionally biased region" description="Basic and acidic residues" evidence="3">
    <location>
        <begin position="15"/>
        <end position="27"/>
    </location>
</feature>
<feature type="region of interest" description="Disordered" evidence="3">
    <location>
        <begin position="1"/>
        <end position="27"/>
    </location>
</feature>
<organism evidence="6 7">
    <name type="scientific">Rhizopus oryzae</name>
    <name type="common">Mucormycosis agent</name>
    <name type="synonym">Rhizopus arrhizus var. delemar</name>
    <dbReference type="NCBI Taxonomy" id="64495"/>
    <lineage>
        <taxon>Eukaryota</taxon>
        <taxon>Fungi</taxon>
        <taxon>Fungi incertae sedis</taxon>
        <taxon>Mucoromycota</taxon>
        <taxon>Mucoromycotina</taxon>
        <taxon>Mucoromycetes</taxon>
        <taxon>Mucorales</taxon>
        <taxon>Mucorineae</taxon>
        <taxon>Rhizopodaceae</taxon>
        <taxon>Rhizopus</taxon>
    </lineage>
</organism>
<dbReference type="Proteomes" id="UP000716291">
    <property type="component" value="Unassembled WGS sequence"/>
</dbReference>
<feature type="transmembrane region" description="Helical" evidence="4">
    <location>
        <begin position="181"/>
        <end position="202"/>
    </location>
</feature>
<feature type="transmembrane region" description="Helical" evidence="4">
    <location>
        <begin position="214"/>
        <end position="238"/>
    </location>
</feature>
<evidence type="ECO:0000313" key="6">
    <source>
        <dbReference type="EMBL" id="KAG1304533.1"/>
    </source>
</evidence>
<keyword evidence="4" id="KW-1133">Transmembrane helix</keyword>
<reference evidence="6" key="1">
    <citation type="journal article" date="2020" name="Microb. Genom.">
        <title>Genetic diversity of clinical and environmental Mucorales isolates obtained from an investigation of mucormycosis cases among solid organ transplant recipients.</title>
        <authorList>
            <person name="Nguyen M.H."/>
            <person name="Kaul D."/>
            <person name="Muto C."/>
            <person name="Cheng S.J."/>
            <person name="Richter R.A."/>
            <person name="Bruno V.M."/>
            <person name="Liu G."/>
            <person name="Beyhan S."/>
            <person name="Sundermann A.J."/>
            <person name="Mounaud S."/>
            <person name="Pasculle A.W."/>
            <person name="Nierman W.C."/>
            <person name="Driscoll E."/>
            <person name="Cumbie R."/>
            <person name="Clancy C.J."/>
            <person name="Dupont C.L."/>
        </authorList>
    </citation>
    <scope>NUCLEOTIDE SEQUENCE</scope>
    <source>
        <strain evidence="6">GL11</strain>
    </source>
</reference>
<feature type="transmembrane region" description="Helical" evidence="4">
    <location>
        <begin position="446"/>
        <end position="467"/>
    </location>
</feature>
<comment type="subcellular location">
    <subcellularLocation>
        <location evidence="1">Membrane</location>
        <topology evidence="1">Multi-pass membrane protein</topology>
    </subcellularLocation>
</comment>
<feature type="transmembrane region" description="Helical" evidence="4">
    <location>
        <begin position="384"/>
        <end position="406"/>
    </location>
</feature>
<proteinExistence type="inferred from homology"/>
<dbReference type="InterPro" id="IPR036259">
    <property type="entry name" value="MFS_trans_sf"/>
</dbReference>
<evidence type="ECO:0000256" key="1">
    <source>
        <dbReference type="ARBA" id="ARBA00004141"/>
    </source>
</evidence>
<evidence type="ECO:0000313" key="7">
    <source>
        <dbReference type="Proteomes" id="UP000716291"/>
    </source>
</evidence>
<evidence type="ECO:0000256" key="2">
    <source>
        <dbReference type="ARBA" id="ARBA00006727"/>
    </source>
</evidence>
<keyword evidence="7" id="KW-1185">Reference proteome</keyword>
<keyword evidence="4" id="KW-0472">Membrane</keyword>
<dbReference type="CDD" id="cd17352">
    <property type="entry name" value="MFS_MCT_SLC16"/>
    <property type="match status" value="1"/>
</dbReference>
<feature type="transmembrane region" description="Helical" evidence="4">
    <location>
        <begin position="156"/>
        <end position="175"/>
    </location>
</feature>